<feature type="region of interest" description="Disordered" evidence="1">
    <location>
        <begin position="443"/>
        <end position="611"/>
    </location>
</feature>
<dbReference type="OrthoDB" id="10037910at2759"/>
<dbReference type="Proteomes" id="UP000681967">
    <property type="component" value="Unassembled WGS sequence"/>
</dbReference>
<reference evidence="4" key="1">
    <citation type="submission" date="2021-02" db="EMBL/GenBank/DDBJ databases">
        <authorList>
            <person name="Nowell W R."/>
        </authorList>
    </citation>
    <scope>NUCLEOTIDE SEQUENCE</scope>
</reference>
<evidence type="ECO:0000313" key="3">
    <source>
        <dbReference type="EMBL" id="CAF1199247.1"/>
    </source>
</evidence>
<dbReference type="EMBL" id="CAJOBH010000887">
    <property type="protein sequence ID" value="CAF3823436.1"/>
    <property type="molecule type" value="Genomic_DNA"/>
</dbReference>
<sequence length="687" mass="77910">MTSDPSLTYPSDYYYPEFIESRPDDPLKSPSSRLQITTAIDKGIGSTVKPLKNADRNTETVTKTTSANRNQSLTNVPFDVVTDHGLPDTGIIQALKTDPKKNLLRDPAARNIPRLIVDDSVIKQNIRGPKIITTNPDDNLDQTKKINKNNNGKQTPASRQVNGDFNNRFIPPEPVQQYPISYVDNQQAIDDYWKKEVRVDNEGLVTIEPIKYDRESYEGPFGLTRQGAVIYYFGMGIFTLLAGIFLIMTGIFYAQNYPSGSSKTGILTGLCICGFAFYIGLQLILIGIWHQKHRYENPKKPHADIDERNDSKTRLKSAMEVNEQYNYPYQQPVDYPPYEYYPNPPYASNVSEQMLLQQPGAATGAAYYDPVVWPSNVEIDARSDARYFQPTDSLYGQDGTSRTPKTPAPTAVPLKVTNSMKKSQHDYSKTPVEVKQPKAKFDNLFPNSTATEESIPHLTKAPETNDLIRTIMAHETTAGKRSPHRSSRRKPSNQIKPFDQVADSSIVSSSKHQSSDSRHHQRRRRRHSYSSCSTCSNNSYDRYPSDVNFKPRQYQKQNSSSLSLNFTPQTSETSTNNRQKTNKQSSRDTGYGARKTDNIYTTNGLEDIPNARDNRVEKNPVIRRTVIMEPYSTQSNSTAVVNPRIEKTKQKTTEKNNTRMATIHLEDVYEDMNENENLKSKRVKHPQ</sequence>
<evidence type="ECO:0000313" key="9">
    <source>
        <dbReference type="Proteomes" id="UP000663834"/>
    </source>
</evidence>
<dbReference type="EMBL" id="CAJNRE010002955">
    <property type="protein sequence ID" value="CAF1999559.1"/>
    <property type="molecule type" value="Genomic_DNA"/>
</dbReference>
<evidence type="ECO:0000313" key="8">
    <source>
        <dbReference type="EMBL" id="CAF4074255.1"/>
    </source>
</evidence>
<comment type="caution">
    <text evidence="4">The sequence shown here is derived from an EMBL/GenBank/DDBJ whole genome shotgun (WGS) entry which is preliminary data.</text>
</comment>
<dbReference type="EMBL" id="CAJNOV010005146">
    <property type="protein sequence ID" value="CAF1199247.1"/>
    <property type="molecule type" value="Genomic_DNA"/>
</dbReference>
<feature type="compositionally biased region" description="Polar residues" evidence="1">
    <location>
        <begin position="554"/>
        <end position="588"/>
    </location>
</feature>
<evidence type="ECO:0000256" key="1">
    <source>
        <dbReference type="SAM" id="MobiDB-lite"/>
    </source>
</evidence>
<feature type="compositionally biased region" description="Low complexity" evidence="1">
    <location>
        <begin position="529"/>
        <end position="539"/>
    </location>
</feature>
<proteinExistence type="predicted"/>
<dbReference type="Proteomes" id="UP000663834">
    <property type="component" value="Unassembled WGS sequence"/>
</dbReference>
<dbReference type="AlphaFoldDB" id="A0A815US38"/>
<dbReference type="EMBL" id="CAJNOW010007673">
    <property type="protein sequence ID" value="CAF1519892.1"/>
    <property type="molecule type" value="Genomic_DNA"/>
</dbReference>
<dbReference type="EMBL" id="CAJOBJ010006969">
    <property type="protein sequence ID" value="CAF4074255.1"/>
    <property type="molecule type" value="Genomic_DNA"/>
</dbReference>
<name>A0A815US38_9BILA</name>
<accession>A0A815US38</accession>
<evidence type="ECO:0000256" key="2">
    <source>
        <dbReference type="SAM" id="Phobius"/>
    </source>
</evidence>
<dbReference type="Proteomes" id="UP000663855">
    <property type="component" value="Unassembled WGS sequence"/>
</dbReference>
<evidence type="ECO:0000313" key="5">
    <source>
        <dbReference type="EMBL" id="CAF1999559.1"/>
    </source>
</evidence>
<feature type="compositionally biased region" description="Basic residues" evidence="1">
    <location>
        <begin position="519"/>
        <end position="528"/>
    </location>
</feature>
<dbReference type="EMBL" id="CAJOBI010003035">
    <property type="protein sequence ID" value="CAF3954056.1"/>
    <property type="molecule type" value="Genomic_DNA"/>
</dbReference>
<feature type="region of interest" description="Disordered" evidence="1">
    <location>
        <begin position="130"/>
        <end position="163"/>
    </location>
</feature>
<evidence type="ECO:0000313" key="7">
    <source>
        <dbReference type="EMBL" id="CAF3954056.1"/>
    </source>
</evidence>
<dbReference type="Proteomes" id="UP000663824">
    <property type="component" value="Unassembled WGS sequence"/>
</dbReference>
<dbReference type="Proteomes" id="UP000676336">
    <property type="component" value="Unassembled WGS sequence"/>
</dbReference>
<dbReference type="Proteomes" id="UP000681720">
    <property type="component" value="Unassembled WGS sequence"/>
</dbReference>
<gene>
    <name evidence="6" type="ORF">BYL167_LOCUS4255</name>
    <name evidence="3" type="ORF">CJN711_LOCUS11929</name>
    <name evidence="8" type="ORF">GIL414_LOCUS15689</name>
    <name evidence="4" type="ORF">KQP761_LOCUS15638</name>
    <name evidence="5" type="ORF">MBJ925_LOCUS8165</name>
    <name evidence="7" type="ORF">SMN809_LOCUS9414</name>
</gene>
<evidence type="ECO:0000313" key="6">
    <source>
        <dbReference type="EMBL" id="CAF3823436.1"/>
    </source>
</evidence>
<organism evidence="4 9">
    <name type="scientific">Rotaria magnacalcarata</name>
    <dbReference type="NCBI Taxonomy" id="392030"/>
    <lineage>
        <taxon>Eukaryota</taxon>
        <taxon>Metazoa</taxon>
        <taxon>Spiralia</taxon>
        <taxon>Gnathifera</taxon>
        <taxon>Rotifera</taxon>
        <taxon>Eurotatoria</taxon>
        <taxon>Bdelloidea</taxon>
        <taxon>Philodinida</taxon>
        <taxon>Philodinidae</taxon>
        <taxon>Rotaria</taxon>
    </lineage>
</organism>
<evidence type="ECO:0000313" key="4">
    <source>
        <dbReference type="EMBL" id="CAF1519892.1"/>
    </source>
</evidence>
<feature type="transmembrane region" description="Helical" evidence="2">
    <location>
        <begin position="229"/>
        <end position="254"/>
    </location>
</feature>
<keyword evidence="2" id="KW-0812">Transmembrane</keyword>
<feature type="transmembrane region" description="Helical" evidence="2">
    <location>
        <begin position="266"/>
        <end position="289"/>
    </location>
</feature>
<keyword evidence="2" id="KW-0472">Membrane</keyword>
<keyword evidence="2" id="KW-1133">Transmembrane helix</keyword>
<feature type="compositionally biased region" description="Polar residues" evidence="1">
    <location>
        <begin position="148"/>
        <end position="163"/>
    </location>
</feature>
<protein>
    <submittedName>
        <fullName evidence="4">Uncharacterized protein</fullName>
    </submittedName>
</protein>
<feature type="compositionally biased region" description="Basic residues" evidence="1">
    <location>
        <begin position="481"/>
        <end position="491"/>
    </location>
</feature>